<feature type="compositionally biased region" description="Acidic residues" evidence="3">
    <location>
        <begin position="192"/>
        <end position="201"/>
    </location>
</feature>
<feature type="region of interest" description="Disordered" evidence="3">
    <location>
        <begin position="39"/>
        <end position="77"/>
    </location>
</feature>
<reference evidence="5 6" key="1">
    <citation type="submission" date="2020-11" db="EMBL/GenBank/DDBJ databases">
        <title>Kefir isolates.</title>
        <authorList>
            <person name="Marcisauskas S."/>
            <person name="Kim Y."/>
            <person name="Blasche S."/>
        </authorList>
    </citation>
    <scope>NUCLEOTIDE SEQUENCE [LARGE SCALE GENOMIC DNA]</scope>
    <source>
        <strain evidence="5 6">KR</strain>
    </source>
</reference>
<feature type="coiled-coil region" evidence="2">
    <location>
        <begin position="363"/>
        <end position="398"/>
    </location>
</feature>
<dbReference type="EMBL" id="PUHQ01000015">
    <property type="protein sequence ID" value="KAG0664235.1"/>
    <property type="molecule type" value="Genomic_DNA"/>
</dbReference>
<evidence type="ECO:0000259" key="4">
    <source>
        <dbReference type="Pfam" id="PF12936"/>
    </source>
</evidence>
<evidence type="ECO:0000256" key="3">
    <source>
        <dbReference type="SAM" id="MobiDB-lite"/>
    </source>
</evidence>
<name>A0A9P6W6Z6_RHOMI</name>
<feature type="compositionally biased region" description="Basic residues" evidence="3">
    <location>
        <begin position="507"/>
        <end position="519"/>
    </location>
</feature>
<proteinExistence type="inferred from homology"/>
<dbReference type="PANTHER" id="PTHR14490">
    <property type="entry name" value="ZINC FINGER, ZZ TYPE"/>
    <property type="match status" value="1"/>
</dbReference>
<feature type="region of interest" description="Disordered" evidence="3">
    <location>
        <begin position="1"/>
        <end position="23"/>
    </location>
</feature>
<feature type="compositionally biased region" description="Acidic residues" evidence="3">
    <location>
        <begin position="58"/>
        <end position="77"/>
    </location>
</feature>
<dbReference type="Pfam" id="PF05178">
    <property type="entry name" value="Kri1"/>
    <property type="match status" value="1"/>
</dbReference>
<feature type="compositionally biased region" description="Gly residues" evidence="3">
    <location>
        <begin position="682"/>
        <end position="691"/>
    </location>
</feature>
<feature type="compositionally biased region" description="Low complexity" evidence="3">
    <location>
        <begin position="9"/>
        <end position="19"/>
    </location>
</feature>
<feature type="compositionally biased region" description="Acidic residues" evidence="3">
    <location>
        <begin position="445"/>
        <end position="478"/>
    </location>
</feature>
<feature type="compositionally biased region" description="Basic and acidic residues" evidence="3">
    <location>
        <begin position="210"/>
        <end position="222"/>
    </location>
</feature>
<feature type="region of interest" description="Disordered" evidence="3">
    <location>
        <begin position="189"/>
        <end position="222"/>
    </location>
</feature>
<dbReference type="InterPro" id="IPR024626">
    <property type="entry name" value="Kri1-like_C"/>
</dbReference>
<evidence type="ECO:0000313" key="6">
    <source>
        <dbReference type="Proteomes" id="UP000777482"/>
    </source>
</evidence>
<comment type="similarity">
    <text evidence="1">Belongs to the KRI1 family.</text>
</comment>
<feature type="region of interest" description="Disordered" evidence="3">
    <location>
        <begin position="445"/>
        <end position="531"/>
    </location>
</feature>
<dbReference type="AlphaFoldDB" id="A0A9P6W6Z6"/>
<accession>A0A9P6W6Z6</accession>
<evidence type="ECO:0000256" key="1">
    <source>
        <dbReference type="ARBA" id="ARBA00007473"/>
    </source>
</evidence>
<feature type="region of interest" description="Disordered" evidence="3">
    <location>
        <begin position="268"/>
        <end position="320"/>
    </location>
</feature>
<sequence>MAPPKQLVDDNSSSSSASDSEPELAFKVNEAFAEKYEAKKRGEELSKLQDKYGKDYQLGDEDEDDETDYSTDDEDAELVTPEVDAAILRTLAKIRAKDPSVYEEGRAVFDEEEAETAAARRAAASGSKSARQKASKPVLLKDFQRARLLANAQGDDEAAAPAANAEAALTPVEEQRLLKQEMKAAFLGAVSDSDDEDEGDEAGGLFKKREKGDDERAREEQDYEKFLESAVGKKAVKAALGDEEAFLRDYILNRGWIDREDEAHHIPSYEEIVGGDEGSASQSKSSKKGKAKSKLLDDEDEVRDEEGHVLNPGLRDSDDDEIDDEAEEFEHRYNFRFEQDGAADLVTHSRAVGSTSVRKPTTAVSARARAREAAKERKEAEKLQRKEELRRLKALKRKEVEERLEKLLEAAGKGTRNLEEIDLDGEWDENKHEEAMKKIYDEEYEGLEDEDFKPTWDDDIDIADIVGDEEGSDADEDAEAHLPFASTSALPVEGDDDEDVSMAPPSKKAKKDKKGKKGKRGDGDDDGLPTELIETVKAQGDSEAAQLADKLVDEYYALDYEDKVGDVKTRFHYAKVPAESFNLTPEEILLATDAELNSFMSLKKLAPYRQDSAAYRSKQAQKQRKKLKELRDMIRNRKWGEEVDEAQAIEALEKRKEKKRRYKENAEKRKMDELRAEHGGGDDGAAAGGADGEPPKKKVKRAGKSERKRKQKEQAAKEAGGAEAAAA</sequence>
<evidence type="ECO:0000256" key="2">
    <source>
        <dbReference type="SAM" id="Coils"/>
    </source>
</evidence>
<protein>
    <recommendedName>
        <fullName evidence="4">Kri1-like C-terminal domain-containing protein</fullName>
    </recommendedName>
</protein>
<dbReference type="InterPro" id="IPR018034">
    <property type="entry name" value="Kri1"/>
</dbReference>
<keyword evidence="2" id="KW-0175">Coiled coil</keyword>
<dbReference type="Pfam" id="PF12936">
    <property type="entry name" value="Kri1_C"/>
    <property type="match status" value="1"/>
</dbReference>
<keyword evidence="6" id="KW-1185">Reference proteome</keyword>
<comment type="caution">
    <text evidence="5">The sequence shown here is derived from an EMBL/GenBank/DDBJ whole genome shotgun (WGS) entry which is preliminary data.</text>
</comment>
<dbReference type="GO" id="GO:0000447">
    <property type="term" value="P:endonucleolytic cleavage in ITS1 to separate SSU-rRNA from 5.8S rRNA and LSU-rRNA from tricistronic rRNA transcript (SSU-rRNA, 5.8S rRNA, LSU-rRNA)"/>
    <property type="evidence" value="ECO:0007669"/>
    <property type="project" value="TreeGrafter"/>
</dbReference>
<dbReference type="OrthoDB" id="10252032at2759"/>
<evidence type="ECO:0000313" key="5">
    <source>
        <dbReference type="EMBL" id="KAG0664235.1"/>
    </source>
</evidence>
<organism evidence="5 6">
    <name type="scientific">Rhodotorula mucilaginosa</name>
    <name type="common">Yeast</name>
    <name type="synonym">Rhodotorula rubra</name>
    <dbReference type="NCBI Taxonomy" id="5537"/>
    <lineage>
        <taxon>Eukaryota</taxon>
        <taxon>Fungi</taxon>
        <taxon>Dikarya</taxon>
        <taxon>Basidiomycota</taxon>
        <taxon>Pucciniomycotina</taxon>
        <taxon>Microbotryomycetes</taxon>
        <taxon>Sporidiobolales</taxon>
        <taxon>Sporidiobolaceae</taxon>
        <taxon>Rhodotorula</taxon>
    </lineage>
</organism>
<dbReference type="GO" id="GO:0005730">
    <property type="term" value="C:nucleolus"/>
    <property type="evidence" value="ECO:0007669"/>
    <property type="project" value="TreeGrafter"/>
</dbReference>
<feature type="region of interest" description="Disordered" evidence="3">
    <location>
        <begin position="654"/>
        <end position="727"/>
    </location>
</feature>
<feature type="compositionally biased region" description="Basic and acidic residues" evidence="3">
    <location>
        <begin position="39"/>
        <end position="54"/>
    </location>
</feature>
<feature type="region of interest" description="Disordered" evidence="3">
    <location>
        <begin position="106"/>
        <end position="136"/>
    </location>
</feature>
<gene>
    <name evidence="5" type="ORF">C6P46_001699</name>
</gene>
<dbReference type="PANTHER" id="PTHR14490:SF5">
    <property type="entry name" value="PROTEIN KRI1 HOMOLOG"/>
    <property type="match status" value="1"/>
</dbReference>
<feature type="compositionally biased region" description="Basic residues" evidence="3">
    <location>
        <begin position="697"/>
        <end position="711"/>
    </location>
</feature>
<feature type="domain" description="Kri1-like C-terminal" evidence="4">
    <location>
        <begin position="548"/>
        <end position="632"/>
    </location>
</feature>
<feature type="compositionally biased region" description="Low complexity" evidence="3">
    <location>
        <begin position="717"/>
        <end position="727"/>
    </location>
</feature>
<dbReference type="Proteomes" id="UP000777482">
    <property type="component" value="Unassembled WGS sequence"/>
</dbReference>
<feature type="compositionally biased region" description="Basic and acidic residues" evidence="3">
    <location>
        <begin position="663"/>
        <end position="681"/>
    </location>
</feature>
<dbReference type="GO" id="GO:0030686">
    <property type="term" value="C:90S preribosome"/>
    <property type="evidence" value="ECO:0007669"/>
    <property type="project" value="TreeGrafter"/>
</dbReference>
<feature type="compositionally biased region" description="Low complexity" evidence="3">
    <location>
        <begin position="116"/>
        <end position="129"/>
    </location>
</feature>